<reference evidence="1 2" key="1">
    <citation type="journal article" date="2007" name="Appl. Environ. Microbiol.">
        <title>Rhizobial factors required for stem nodule maturation and maintenance in Sesbania rostrata-Azorhizobium caulinodans ORS571 symbiosis.</title>
        <authorList>
            <person name="Suzuki S."/>
            <person name="Aono T."/>
            <person name="Lee KB."/>
            <person name="Suzuki T."/>
            <person name="Liu CT."/>
            <person name="Miwa H."/>
            <person name="Wakao S."/>
            <person name="Iki T."/>
            <person name="Oyaizu H."/>
        </authorList>
    </citation>
    <scope>NUCLEOTIDE SEQUENCE [LARGE SCALE GENOMIC DNA]</scope>
    <source>
        <strain evidence="2">ATCC 43989 / DSM 5975 / JCM 20966 / LMG 6465 / NBRC 14845 / NCIMB 13405 / ORS 571</strain>
    </source>
</reference>
<sequence>MLVRLPVEHIICGIHLMSASTKDVFFVHPSAAHMFFPRTILGFHWSERVRRREPGLWNFEEPGIGEELADQIEAKALPLLEPIRTIRDYMKLMGIGEPADGRFVRRMIFEAAMGDLDAARRACCRLWHPDIINLDPPPQDGVLEIPQKLGPLIARDDREGIAAVLRSWEESSAKVYGVEKYWQPTPFPIEETA</sequence>
<proteinExistence type="predicted"/>
<dbReference type="KEGG" id="azc:AZC_1787"/>
<reference evidence="2" key="2">
    <citation type="submission" date="2007-04" db="EMBL/GenBank/DDBJ databases">
        <title>Complete genome sequence of the nitrogen-fixing bacterium Azorhizobium caulinodans ORS571.</title>
        <authorList>
            <person name="Lee K.B."/>
            <person name="Backer P.D."/>
            <person name="Aono T."/>
            <person name="Liu C.T."/>
            <person name="Suzuki S."/>
            <person name="Suzuki T."/>
            <person name="Kaneko T."/>
            <person name="Yamada M."/>
            <person name="Tabata S."/>
            <person name="Kupfer D.M."/>
            <person name="Najar F.Z."/>
            <person name="Wiley G.B."/>
            <person name="Roe B."/>
            <person name="Binnewies T."/>
            <person name="Ussery D."/>
            <person name="Vereecke D."/>
            <person name="Gevers D."/>
            <person name="Holsters M."/>
            <person name="Oyaizu H."/>
        </authorList>
    </citation>
    <scope>NUCLEOTIDE SEQUENCE [LARGE SCALE GENOMIC DNA]</scope>
    <source>
        <strain evidence="2">ATCC 43989 / DSM 5975 / JCM 20966 / LMG 6465 / NBRC 14845 / NCIMB 13405 / ORS 571</strain>
    </source>
</reference>
<dbReference type="Proteomes" id="UP000000270">
    <property type="component" value="Chromosome"/>
</dbReference>
<reference evidence="1 2" key="3">
    <citation type="journal article" date="2008" name="BMC Genomics">
        <title>The genome of the versatile nitrogen fixer Azorhizobium caulinodans ORS571.</title>
        <authorList>
            <person name="Lee KB."/>
            <person name="Backer P.D."/>
            <person name="Aono T."/>
            <person name="Liu CT."/>
            <person name="Suzuki S."/>
            <person name="Suzuki T."/>
            <person name="Kaneko T."/>
            <person name="Yamada M."/>
            <person name="Tabata S."/>
            <person name="Kupfer D.M."/>
            <person name="Najar F.Z."/>
            <person name="Wiley G.B."/>
            <person name="Roe B."/>
            <person name="Binnewies T.T."/>
            <person name="Ussery D.W."/>
            <person name="D'Haeze W."/>
            <person name="Herder J.D."/>
            <person name="Gevers D."/>
            <person name="Vereecke D."/>
            <person name="Holsters M."/>
            <person name="Oyaizu H."/>
        </authorList>
    </citation>
    <scope>NUCLEOTIDE SEQUENCE [LARGE SCALE GENOMIC DNA]</scope>
    <source>
        <strain evidence="2">ATCC 43989 / DSM 5975 / JCM 20966 / LMG 6465 / NBRC 14845 / NCIMB 13405 / ORS 571</strain>
    </source>
</reference>
<dbReference type="EMBL" id="AP009384">
    <property type="protein sequence ID" value="BAF87785.1"/>
    <property type="molecule type" value="Genomic_DNA"/>
</dbReference>
<reference evidence="1 2" key="5">
    <citation type="journal article" date="2010" name="Appl. Environ. Microbiol.">
        <title>phrR-like gene praR of Azorhizobium caulinodans ORS571 is essential for symbiosis with Sesbania rostrata and is involved in expression of reb genes.</title>
        <authorList>
            <person name="Akiba N."/>
            <person name="Aono T."/>
            <person name="Toyazaki H."/>
            <person name="Sato S."/>
            <person name="Oyaizu H."/>
        </authorList>
    </citation>
    <scope>NUCLEOTIDE SEQUENCE [LARGE SCALE GENOMIC DNA]</scope>
    <source>
        <strain evidence="2">ATCC 43989 / DSM 5975 / JCM 20966 / LMG 6465 / NBRC 14845 / NCIMB 13405 / ORS 571</strain>
    </source>
</reference>
<name>A8I4Y5_AZOC5</name>
<organism evidence="1 2">
    <name type="scientific">Azorhizobium caulinodans (strain ATCC 43989 / DSM 5975 / JCM 20966 / LMG 6465 / NBRC 14845 / NCIMB 13405 / ORS 571)</name>
    <dbReference type="NCBI Taxonomy" id="438753"/>
    <lineage>
        <taxon>Bacteria</taxon>
        <taxon>Pseudomonadati</taxon>
        <taxon>Pseudomonadota</taxon>
        <taxon>Alphaproteobacteria</taxon>
        <taxon>Hyphomicrobiales</taxon>
        <taxon>Xanthobacteraceae</taxon>
        <taxon>Azorhizobium</taxon>
    </lineage>
</organism>
<dbReference type="HOGENOM" id="CLU_1406235_0_0_5"/>
<gene>
    <name evidence="1" type="ordered locus">AZC_1787</name>
</gene>
<protein>
    <submittedName>
        <fullName evidence="1">Uncharacterized protein</fullName>
    </submittedName>
</protein>
<accession>A8I4Y5</accession>
<dbReference type="AlphaFoldDB" id="A8I4Y5"/>
<keyword evidence="2" id="KW-1185">Reference proteome</keyword>
<evidence type="ECO:0000313" key="1">
    <source>
        <dbReference type="EMBL" id="BAF87785.1"/>
    </source>
</evidence>
<dbReference type="eggNOG" id="ENOG502ZQKS">
    <property type="taxonomic scope" value="Bacteria"/>
</dbReference>
<evidence type="ECO:0000313" key="2">
    <source>
        <dbReference type="Proteomes" id="UP000000270"/>
    </source>
</evidence>
<reference evidence="1 2" key="4">
    <citation type="journal article" date="2009" name="Appl. Environ. Microbiol.">
        <title>Comparative genome-wide transcriptional profiling of Azorhizobium caulinodans ORS571 grown under free-living and symbiotic conditions.</title>
        <authorList>
            <person name="Tsukada S."/>
            <person name="Aono T."/>
            <person name="Akiba N."/>
            <person name="Lee KB."/>
            <person name="Liu CT."/>
            <person name="Toyazaki H."/>
            <person name="Oyaizu H."/>
        </authorList>
    </citation>
    <scope>NUCLEOTIDE SEQUENCE [LARGE SCALE GENOMIC DNA]</scope>
    <source>
        <strain evidence="2">ATCC 43989 / DSM 5975 / JCM 20966 / LMG 6465 / NBRC 14845 / NCIMB 13405 / ORS 571</strain>
    </source>
</reference>
<reference evidence="1 2" key="6">
    <citation type="journal article" date="2011" name="Appl. Environ. Microbiol.">
        <title>Involvement of the azorhizobial chromosome partition gene (parA) in the onset of bacteroid differentiation during Sesbania rostrata stem nodule development.</title>
        <authorList>
            <person name="Liu CT."/>
            <person name="Lee KB."/>
            <person name="Wang YS."/>
            <person name="Peng MH."/>
            <person name="Lee KT."/>
            <person name="Suzuki S."/>
            <person name="Suzuki T."/>
            <person name="Oyaizu H."/>
        </authorList>
    </citation>
    <scope>NUCLEOTIDE SEQUENCE [LARGE SCALE GENOMIC DNA]</scope>
    <source>
        <strain evidence="2">ATCC 43989 / DSM 5975 / JCM 20966 / LMG 6465 / NBRC 14845 / NCIMB 13405 / ORS 571</strain>
    </source>
</reference>